<dbReference type="Gene3D" id="3.40.50.12780">
    <property type="entry name" value="N-terminal domain of ligase-like"/>
    <property type="match status" value="1"/>
</dbReference>
<dbReference type="InterPro" id="IPR020845">
    <property type="entry name" value="AMP-binding_CS"/>
</dbReference>
<keyword evidence="2 5" id="KW-0436">Ligase</keyword>
<dbReference type="Pfam" id="PF00501">
    <property type="entry name" value="AMP-binding"/>
    <property type="match status" value="1"/>
</dbReference>
<feature type="domain" description="AMP-binding enzyme C-terminal" evidence="4">
    <location>
        <begin position="422"/>
        <end position="496"/>
    </location>
</feature>
<evidence type="ECO:0000259" key="4">
    <source>
        <dbReference type="Pfam" id="PF13193"/>
    </source>
</evidence>
<dbReference type="Proteomes" id="UP000662314">
    <property type="component" value="Unassembled WGS sequence"/>
</dbReference>
<dbReference type="PROSITE" id="PS00455">
    <property type="entry name" value="AMP_BINDING"/>
    <property type="match status" value="1"/>
</dbReference>
<dbReference type="RefSeq" id="WP_214434346.1">
    <property type="nucleotide sequence ID" value="NZ_CAWPUQ010000067.1"/>
</dbReference>
<name>A0A8J7LH32_9NOST</name>
<dbReference type="EMBL" id="JAECZA010000159">
    <property type="protein sequence ID" value="MBH8575569.1"/>
    <property type="molecule type" value="Genomic_DNA"/>
</dbReference>
<comment type="similarity">
    <text evidence="1">Belongs to the ATP-dependent AMP-binding enzyme family.</text>
</comment>
<accession>A0A8J7LH32</accession>
<dbReference type="GO" id="GO:0031956">
    <property type="term" value="F:medium-chain fatty acid-CoA ligase activity"/>
    <property type="evidence" value="ECO:0007669"/>
    <property type="project" value="TreeGrafter"/>
</dbReference>
<proteinExistence type="inferred from homology"/>
<dbReference type="AlphaFoldDB" id="A0A8J7LH32"/>
<evidence type="ECO:0000313" key="5">
    <source>
        <dbReference type="EMBL" id="MBH8575569.1"/>
    </source>
</evidence>
<evidence type="ECO:0000256" key="2">
    <source>
        <dbReference type="ARBA" id="ARBA00022598"/>
    </source>
</evidence>
<reference evidence="5 6" key="1">
    <citation type="journal article" date="2021" name="Int. J. Syst. Evol. Microbiol.">
        <title>Amazonocrinis nigriterrae gen. nov., sp. nov., Atlanticothrix silvestris gen. nov., sp. nov. and Dendronalium phyllosphericum gen. nov., sp. nov., nostocacean cyanobacteria from Brazilian environments.</title>
        <authorList>
            <person name="Alvarenga D.O."/>
            <person name="Andreote A.P.D."/>
            <person name="Branco L.H.Z."/>
            <person name="Delbaje E."/>
            <person name="Cruz R.B."/>
            <person name="Varani A.M."/>
            <person name="Fiore M.F."/>
        </authorList>
    </citation>
    <scope>NUCLEOTIDE SEQUENCE [LARGE SCALE GENOMIC DNA]</scope>
    <source>
        <strain evidence="5 6">CENA369</strain>
    </source>
</reference>
<evidence type="ECO:0000313" key="6">
    <source>
        <dbReference type="Proteomes" id="UP000662314"/>
    </source>
</evidence>
<dbReference type="GO" id="GO:0006631">
    <property type="term" value="P:fatty acid metabolic process"/>
    <property type="evidence" value="ECO:0007669"/>
    <property type="project" value="TreeGrafter"/>
</dbReference>
<dbReference type="InterPro" id="IPR042099">
    <property type="entry name" value="ANL_N_sf"/>
</dbReference>
<dbReference type="CDD" id="cd17630">
    <property type="entry name" value="OSB_MenE-like"/>
    <property type="match status" value="1"/>
</dbReference>
<organism evidence="5 6">
    <name type="scientific">Dendronalium phyllosphericum CENA369</name>
    <dbReference type="NCBI Taxonomy" id="1725256"/>
    <lineage>
        <taxon>Bacteria</taxon>
        <taxon>Bacillati</taxon>
        <taxon>Cyanobacteriota</taxon>
        <taxon>Cyanophyceae</taxon>
        <taxon>Nostocales</taxon>
        <taxon>Nostocaceae</taxon>
        <taxon>Dendronalium</taxon>
        <taxon>Dendronalium phyllosphericum</taxon>
    </lineage>
</organism>
<sequence>MERPLDYLNNCVRDDRLIGCNNCQFKELAQELYLELTQLLTYKSTLKIILAEREPERFLAGFIAACAANCPVFLCNPDWGKQEWQQVFDLVQPDIVWGMREEDAVRKLESWRFPSSPNFRTRRGTRGNGDTRKWGHFHLPNPPHPPHPHSALSTQLSTQHSALSTQHSTQHSALIMIPTGGSSGQIKFAMHTWETLMASVRGFTEYFQIKQVNSFCVLPLYHVSGLMQFMRSFATGGQLAILPFKTVESGQIYNINPSEFFISLVPTQLQRLLQNPQLTEWLTQFATVLLGGAPAWSELLEKARFHSIRLAPTYGMTETASQIATLKPDDFLNGKINSGQILPHAQIKICDRQGEGLDSNQTGNITIETKSLALGYYPHTWSDRNYFQVDDLGFFDEQGYLNIVGRSSEKIITGGENIYPAEIESAIRETQMIADICVIGVSDKYWGQALTALYVPKNSNTSTLEIQSVLKDKLSKFKIPKHWIPLPTLPRNSQGKINRQQLQQIATEFLFSTND</sequence>
<dbReference type="PANTHER" id="PTHR43201:SF5">
    <property type="entry name" value="MEDIUM-CHAIN ACYL-COA LIGASE ACSF2, MITOCHONDRIAL"/>
    <property type="match status" value="1"/>
</dbReference>
<dbReference type="Pfam" id="PF13193">
    <property type="entry name" value="AMP-binding_C"/>
    <property type="match status" value="1"/>
</dbReference>
<protein>
    <submittedName>
        <fullName evidence="5">2-succinylbenzoate--CoA ligase</fullName>
    </submittedName>
</protein>
<dbReference type="PANTHER" id="PTHR43201">
    <property type="entry name" value="ACYL-COA SYNTHETASE"/>
    <property type="match status" value="1"/>
</dbReference>
<dbReference type="InterPro" id="IPR025110">
    <property type="entry name" value="AMP-bd_C"/>
</dbReference>
<comment type="caution">
    <text evidence="5">The sequence shown here is derived from an EMBL/GenBank/DDBJ whole genome shotgun (WGS) entry which is preliminary data.</text>
</comment>
<gene>
    <name evidence="5" type="ORF">I8752_21670</name>
</gene>
<dbReference type="InterPro" id="IPR045851">
    <property type="entry name" value="AMP-bd_C_sf"/>
</dbReference>
<feature type="domain" description="AMP-dependent synthetase/ligase" evidence="3">
    <location>
        <begin position="49"/>
        <end position="377"/>
    </location>
</feature>
<evidence type="ECO:0000259" key="3">
    <source>
        <dbReference type="Pfam" id="PF00501"/>
    </source>
</evidence>
<evidence type="ECO:0000256" key="1">
    <source>
        <dbReference type="ARBA" id="ARBA00006432"/>
    </source>
</evidence>
<dbReference type="SUPFAM" id="SSF56801">
    <property type="entry name" value="Acetyl-CoA synthetase-like"/>
    <property type="match status" value="1"/>
</dbReference>
<dbReference type="InterPro" id="IPR000873">
    <property type="entry name" value="AMP-dep_synth/lig_dom"/>
</dbReference>
<keyword evidence="6" id="KW-1185">Reference proteome</keyword>
<dbReference type="Gene3D" id="3.30.300.30">
    <property type="match status" value="1"/>
</dbReference>